<evidence type="ECO:0000256" key="4">
    <source>
        <dbReference type="ARBA" id="ARBA00023159"/>
    </source>
</evidence>
<evidence type="ECO:0000256" key="3">
    <source>
        <dbReference type="ARBA" id="ARBA00023125"/>
    </source>
</evidence>
<gene>
    <name evidence="10" type="ORF">Ccrd_012211</name>
</gene>
<keyword evidence="4" id="KW-0010">Activator</keyword>
<dbReference type="SMART" id="SM00521">
    <property type="entry name" value="CBF"/>
    <property type="match status" value="1"/>
</dbReference>
<feature type="compositionally biased region" description="Polar residues" evidence="9">
    <location>
        <begin position="41"/>
        <end position="57"/>
    </location>
</feature>
<proteinExistence type="inferred from homology"/>
<dbReference type="PRINTS" id="PR00616">
    <property type="entry name" value="CCAATSUBUNTB"/>
</dbReference>
<evidence type="ECO:0000256" key="2">
    <source>
        <dbReference type="ARBA" id="ARBA00023015"/>
    </source>
</evidence>
<feature type="region of interest" description="Disordered" evidence="9">
    <location>
        <begin position="249"/>
        <end position="300"/>
    </location>
</feature>
<organism evidence="10 11">
    <name type="scientific">Cynara cardunculus var. scolymus</name>
    <name type="common">Globe artichoke</name>
    <name type="synonym">Cynara scolymus</name>
    <dbReference type="NCBI Taxonomy" id="59895"/>
    <lineage>
        <taxon>Eukaryota</taxon>
        <taxon>Viridiplantae</taxon>
        <taxon>Streptophyta</taxon>
        <taxon>Embryophyta</taxon>
        <taxon>Tracheophyta</taxon>
        <taxon>Spermatophyta</taxon>
        <taxon>Magnoliopsida</taxon>
        <taxon>eudicotyledons</taxon>
        <taxon>Gunneridae</taxon>
        <taxon>Pentapetalae</taxon>
        <taxon>asterids</taxon>
        <taxon>campanulids</taxon>
        <taxon>Asterales</taxon>
        <taxon>Asteraceae</taxon>
        <taxon>Carduoideae</taxon>
        <taxon>Cardueae</taxon>
        <taxon>Carduinae</taxon>
        <taxon>Cynara</taxon>
    </lineage>
</organism>
<feature type="compositionally biased region" description="Basic and acidic residues" evidence="9">
    <location>
        <begin position="270"/>
        <end position="285"/>
    </location>
</feature>
<comment type="caution">
    <text evidence="10">The sequence shown here is derived from an EMBL/GenBank/DDBJ whole genome shotgun (WGS) entry which is preliminary data.</text>
</comment>
<evidence type="ECO:0000313" key="11">
    <source>
        <dbReference type="Proteomes" id="UP000243975"/>
    </source>
</evidence>
<keyword evidence="11" id="KW-1185">Reference proteome</keyword>
<accession>A0A118K5N8</accession>
<dbReference type="Gene3D" id="6.10.250.2430">
    <property type="match status" value="1"/>
</dbReference>
<dbReference type="PROSITE" id="PS00686">
    <property type="entry name" value="NFYA_HAP2_1"/>
    <property type="match status" value="1"/>
</dbReference>
<dbReference type="GO" id="GO:0003700">
    <property type="term" value="F:DNA-binding transcription factor activity"/>
    <property type="evidence" value="ECO:0007669"/>
    <property type="project" value="UniProtKB-UniRule"/>
</dbReference>
<feature type="region of interest" description="Disordered" evidence="9">
    <location>
        <begin position="1"/>
        <end position="57"/>
    </location>
</feature>
<dbReference type="Proteomes" id="UP000243975">
    <property type="component" value="Unassembled WGS sequence"/>
</dbReference>
<dbReference type="Gramene" id="KVI09393">
    <property type="protein sequence ID" value="KVI09393"/>
    <property type="gene ID" value="Ccrd_012211"/>
</dbReference>
<dbReference type="OMA" id="NPYCDPY"/>
<keyword evidence="6 8" id="KW-0539">Nucleus</keyword>
<reference evidence="10 11" key="1">
    <citation type="journal article" date="2016" name="Sci. Rep.">
        <title>The genome sequence of the outbreeding globe artichoke constructed de novo incorporating a phase-aware low-pass sequencing strategy of F1 progeny.</title>
        <authorList>
            <person name="Scaglione D."/>
            <person name="Reyes-Chin-Wo S."/>
            <person name="Acquadro A."/>
            <person name="Froenicke L."/>
            <person name="Portis E."/>
            <person name="Beitel C."/>
            <person name="Tirone M."/>
            <person name="Mauro R."/>
            <person name="Lo Monaco A."/>
            <person name="Mauromicale G."/>
            <person name="Faccioli P."/>
            <person name="Cattivelli L."/>
            <person name="Rieseberg L."/>
            <person name="Michelmore R."/>
            <person name="Lanteri S."/>
        </authorList>
    </citation>
    <scope>NUCLEOTIDE SEQUENCE [LARGE SCALE GENOMIC DNA]</scope>
    <source>
        <strain evidence="10">2C</strain>
    </source>
</reference>
<evidence type="ECO:0000256" key="6">
    <source>
        <dbReference type="ARBA" id="ARBA00023242"/>
    </source>
</evidence>
<dbReference type="PROSITE" id="PS51152">
    <property type="entry name" value="NFYA_HAP2_2"/>
    <property type="match status" value="1"/>
</dbReference>
<dbReference type="Pfam" id="PF02045">
    <property type="entry name" value="CBFB_NFYA"/>
    <property type="match status" value="1"/>
</dbReference>
<dbReference type="PANTHER" id="PTHR12632">
    <property type="entry name" value="TRANSCRIPTION FACTOR NF-Y ALPHA-RELATED"/>
    <property type="match status" value="1"/>
</dbReference>
<sequence length="372" mass="41442">MSSTAMRGNSSDSSSPEQSVDRESESDEVLSEEEDDVSKETQNAPFPSDSYGQEQQNVQQGVPNMLPSNEQTLGQVPLELVGHSIACAPNPYCDPYYSGMMAAYGQPLVRYGITNIYNLMSGHPGYLVSQLDAWLYKDALELIILSNSSVVLSNKGMSVEGISIIIGEKEKAFRGLAGTTKHKYPTSRPQPVHPQFLDMHQARMPLPLEMTQEPVYVNAKQYHAILRRRQSRAKAELEKKLIKDRKPYLHESRHQHAMRRVRGSGGRFAKKTEVDSLKRADEDKNTTASGSAISSQSVNSTGIKRMRLESAESLDFHKETRGDRLVNSLRYNNEDNYQASGYHLDRGDGGSLGQQWISISSNQASQRAVAMK</sequence>
<comment type="subunit">
    <text evidence="7">Heterotrimeric transcription factor composed of three components, NF-YA, NF-YB and NF-YC. NF-YB and NF-YC must interact and dimerize for NF-YA association and DNA binding.</text>
</comment>
<comment type="similarity">
    <text evidence="8">Belongs to the NFYA/HAP2 subunit family.</text>
</comment>
<evidence type="ECO:0000256" key="8">
    <source>
        <dbReference type="RuleBase" id="RU367155"/>
    </source>
</evidence>
<dbReference type="AlphaFoldDB" id="A0A118K5N8"/>
<name>A0A118K5N8_CYNCS</name>
<dbReference type="InterPro" id="IPR001289">
    <property type="entry name" value="NFYA"/>
</dbReference>
<dbReference type="GO" id="GO:0003677">
    <property type="term" value="F:DNA binding"/>
    <property type="evidence" value="ECO:0007669"/>
    <property type="project" value="UniProtKB-KW"/>
</dbReference>
<protein>
    <recommendedName>
        <fullName evidence="8">Nuclear transcription factor Y subunit</fullName>
    </recommendedName>
</protein>
<keyword evidence="2 8" id="KW-0805">Transcription regulation</keyword>
<feature type="compositionally biased region" description="Polar residues" evidence="9">
    <location>
        <begin position="286"/>
        <end position="300"/>
    </location>
</feature>
<dbReference type="GO" id="GO:0016602">
    <property type="term" value="C:CCAAT-binding factor complex"/>
    <property type="evidence" value="ECO:0007669"/>
    <property type="project" value="InterPro"/>
</dbReference>
<comment type="function">
    <text evidence="8">Component of the sequence-specific heterotrimeric transcription factor (NF-Y) which specifically recognizes a 5'-CCAAT-3' box motif found in the promoters of its target genes.</text>
</comment>
<evidence type="ECO:0000256" key="5">
    <source>
        <dbReference type="ARBA" id="ARBA00023163"/>
    </source>
</evidence>
<evidence type="ECO:0000256" key="7">
    <source>
        <dbReference type="ARBA" id="ARBA00025911"/>
    </source>
</evidence>
<evidence type="ECO:0000256" key="9">
    <source>
        <dbReference type="SAM" id="MobiDB-lite"/>
    </source>
</evidence>
<keyword evidence="3 8" id="KW-0238">DNA-binding</keyword>
<dbReference type="STRING" id="59895.A0A118K5N8"/>
<evidence type="ECO:0000256" key="1">
    <source>
        <dbReference type="ARBA" id="ARBA00004123"/>
    </source>
</evidence>
<dbReference type="EMBL" id="LEKV01001063">
    <property type="protein sequence ID" value="KVI09393.1"/>
    <property type="molecule type" value="Genomic_DNA"/>
</dbReference>
<evidence type="ECO:0000313" key="10">
    <source>
        <dbReference type="EMBL" id="KVI09393.1"/>
    </source>
</evidence>
<comment type="subcellular location">
    <subcellularLocation>
        <location evidence="1 8">Nucleus</location>
    </subcellularLocation>
</comment>
<keyword evidence="5 8" id="KW-0804">Transcription</keyword>
<dbReference type="InterPro" id="IPR018362">
    <property type="entry name" value="CCAAT-binding_factor_CS"/>
</dbReference>
<feature type="compositionally biased region" description="Acidic residues" evidence="9">
    <location>
        <begin position="24"/>
        <end position="37"/>
    </location>
</feature>